<evidence type="ECO:0000313" key="12">
    <source>
        <dbReference type="EMBL" id="VDL28850.1"/>
    </source>
</evidence>
<keyword evidence="9 11" id="KW-0472">Membrane</keyword>
<feature type="transmembrane region" description="Helical" evidence="11">
    <location>
        <begin position="16"/>
        <end position="39"/>
    </location>
</feature>
<reference evidence="16" key="1">
    <citation type="submission" date="2017-02" db="UniProtKB">
        <authorList>
            <consortium name="WormBaseParasite"/>
        </authorList>
    </citation>
    <scope>IDENTIFICATION</scope>
</reference>
<evidence type="ECO:0000256" key="10">
    <source>
        <dbReference type="ARBA" id="ARBA00038466"/>
    </source>
</evidence>
<evidence type="ECO:0000256" key="2">
    <source>
        <dbReference type="ARBA" id="ARBA00004687"/>
    </source>
</evidence>
<evidence type="ECO:0000256" key="9">
    <source>
        <dbReference type="ARBA" id="ARBA00023136"/>
    </source>
</evidence>
<dbReference type="Pfam" id="PF03901">
    <property type="entry name" value="Glyco_transf_22"/>
    <property type="match status" value="1"/>
</dbReference>
<name>A0A0R3SEK8_HYMDI</name>
<accession>A0A0R3SEK8</accession>
<comment type="similarity">
    <text evidence="10">Belongs to the glycosyltransferase 22 family. PIGZ subfamily.</text>
</comment>
<feature type="transmembrane region" description="Helical" evidence="11">
    <location>
        <begin position="352"/>
        <end position="370"/>
    </location>
</feature>
<evidence type="ECO:0000256" key="8">
    <source>
        <dbReference type="ARBA" id="ARBA00022989"/>
    </source>
</evidence>
<evidence type="ECO:0000256" key="3">
    <source>
        <dbReference type="ARBA" id="ARBA00022502"/>
    </source>
</evidence>
<keyword evidence="4 11" id="KW-0328">Glycosyltransferase</keyword>
<comment type="pathway">
    <text evidence="2">Glycolipid biosynthesis; glycosylphosphatidylinositol-anchor biosynthesis.</text>
</comment>
<dbReference type="WBParaSite" id="HDID_0000321201-mRNA-1">
    <property type="protein sequence ID" value="HDID_0000321201-mRNA-1"/>
    <property type="gene ID" value="HDID_0000321201"/>
</dbReference>
<feature type="transmembrane region" description="Helical" evidence="11">
    <location>
        <begin position="296"/>
        <end position="317"/>
    </location>
</feature>
<dbReference type="PANTHER" id="PTHR22760">
    <property type="entry name" value="GLYCOSYLTRANSFERASE"/>
    <property type="match status" value="1"/>
</dbReference>
<evidence type="ECO:0000256" key="5">
    <source>
        <dbReference type="ARBA" id="ARBA00022679"/>
    </source>
</evidence>
<comment type="subcellular location">
    <subcellularLocation>
        <location evidence="1 11">Endoplasmic reticulum membrane</location>
        <topology evidence="1 11">Multi-pass membrane protein</topology>
    </subcellularLocation>
</comment>
<evidence type="ECO:0000256" key="6">
    <source>
        <dbReference type="ARBA" id="ARBA00022692"/>
    </source>
</evidence>
<dbReference type="STRING" id="6216.A0A0R3SEK8"/>
<evidence type="ECO:0000256" key="7">
    <source>
        <dbReference type="ARBA" id="ARBA00022824"/>
    </source>
</evidence>
<dbReference type="GO" id="GO:0006506">
    <property type="term" value="P:GPI anchor biosynthetic process"/>
    <property type="evidence" value="ECO:0007669"/>
    <property type="project" value="UniProtKB-KW"/>
</dbReference>
<organism evidence="16">
    <name type="scientific">Hymenolepis diminuta</name>
    <name type="common">Rat tapeworm</name>
    <dbReference type="NCBI Taxonomy" id="6216"/>
    <lineage>
        <taxon>Eukaryota</taxon>
        <taxon>Metazoa</taxon>
        <taxon>Spiralia</taxon>
        <taxon>Lophotrochozoa</taxon>
        <taxon>Platyhelminthes</taxon>
        <taxon>Cestoda</taxon>
        <taxon>Eucestoda</taxon>
        <taxon>Cyclophyllidea</taxon>
        <taxon>Hymenolepididae</taxon>
        <taxon>Hymenolepis</taxon>
    </lineage>
</organism>
<evidence type="ECO:0000313" key="16">
    <source>
        <dbReference type="WBParaSite" id="HDID_0000321201-mRNA-1"/>
    </source>
</evidence>
<feature type="transmembrane region" description="Helical" evidence="11">
    <location>
        <begin position="112"/>
        <end position="134"/>
    </location>
</feature>
<dbReference type="Proteomes" id="UP000274504">
    <property type="component" value="Unassembled WGS sequence"/>
</dbReference>
<dbReference type="GO" id="GO:0000026">
    <property type="term" value="F:alpha-1,2-mannosyltransferase activity"/>
    <property type="evidence" value="ECO:0007669"/>
    <property type="project" value="TreeGrafter"/>
</dbReference>
<evidence type="ECO:0000313" key="13">
    <source>
        <dbReference type="EMBL" id="VUZ47728.1"/>
    </source>
</evidence>
<sequence>MSHPKCATGNTNYYCWGLYVLLISLRFYFTFTLTPGYIFPDEYFQSIELVAHDIYPNSCSLLTWEFKPSGYGPARSRSSIYPFAHLPVNIAQILNPPLTNAKLSGNDMINRILIPARIFTAILSFIPDAFIFYISKKLEDLQNNQMPLSLLLYSSMAYGGLLYNTRTLSNIWETVLVCIFCYLSLHSSFLNILLEAVIGALGMFLRPTFPVFLIPFILLQLLHISRSSNRMVYFAFIIPHAVLTSCAVIGFLILSDTIYYTGNSTPGLNDLIVAPLRFFKYNSAPETLNKHGLHPWYHYFAIHWPLILSPFLTPLVMIPPSRKGFQDDLRYTVWLSVVLPTLFLTLCPHKETRYVLASLPFAACLASLYLKRLKYIPVLWFIYQAGLVVFWGYMHQAGILPFLQSIPVNDINEVSLNIFYKTYMPPRFAFGEPQTSQISIPAECLKLAQLHGVGCQRVLDFAGRPQSELFNFLDCLKIYASPNMVIRVILPGSVLPLQKSLSDYGEVLRVDTFFPHLSTEDPPSLTMPNCPGDMNYMECLYAYWEILRNQLSLHSNKIALS</sequence>
<dbReference type="EMBL" id="CABIJS010000255">
    <property type="protein sequence ID" value="VUZ47728.1"/>
    <property type="molecule type" value="Genomic_DNA"/>
</dbReference>
<protein>
    <recommendedName>
        <fullName evidence="11">Mannosyltransferase</fullName>
        <ecNumber evidence="11">2.4.1.-</ecNumber>
    </recommendedName>
</protein>
<feature type="transmembrane region" description="Helical" evidence="11">
    <location>
        <begin position="175"/>
        <end position="194"/>
    </location>
</feature>
<dbReference type="OrthoDB" id="10066429at2759"/>
<proteinExistence type="inferred from homology"/>
<feature type="transmembrane region" description="Helical" evidence="11">
    <location>
        <begin position="329"/>
        <end position="346"/>
    </location>
</feature>
<feature type="transmembrane region" description="Helical" evidence="11">
    <location>
        <begin position="200"/>
        <end position="219"/>
    </location>
</feature>
<dbReference type="EC" id="2.4.1.-" evidence="11"/>
<keyword evidence="3" id="KW-0337">GPI-anchor biosynthesis</keyword>
<dbReference type="GO" id="GO:0005789">
    <property type="term" value="C:endoplasmic reticulum membrane"/>
    <property type="evidence" value="ECO:0007669"/>
    <property type="project" value="UniProtKB-SubCell"/>
</dbReference>
<evidence type="ECO:0000256" key="1">
    <source>
        <dbReference type="ARBA" id="ARBA00004477"/>
    </source>
</evidence>
<gene>
    <name evidence="12" type="ORF">HDID_LOCUS3210</name>
    <name evidence="13" type="ORF">WMSIL1_LOCUS7181</name>
</gene>
<reference evidence="12 14" key="2">
    <citation type="submission" date="2018-11" db="EMBL/GenBank/DDBJ databases">
        <authorList>
            <consortium name="Pathogen Informatics"/>
        </authorList>
    </citation>
    <scope>NUCLEOTIDE SEQUENCE [LARGE SCALE GENOMIC DNA]</scope>
</reference>
<keyword evidence="7 11" id="KW-0256">Endoplasmic reticulum</keyword>
<feature type="transmembrane region" description="Helical" evidence="11">
    <location>
        <begin position="377"/>
        <end position="394"/>
    </location>
</feature>
<keyword evidence="5" id="KW-0808">Transferase</keyword>
<evidence type="ECO:0000313" key="15">
    <source>
        <dbReference type="Proteomes" id="UP000321570"/>
    </source>
</evidence>
<feature type="transmembrane region" description="Helical" evidence="11">
    <location>
        <begin position="231"/>
        <end position="254"/>
    </location>
</feature>
<dbReference type="EMBL" id="UYSG01000926">
    <property type="protein sequence ID" value="VDL28850.1"/>
    <property type="molecule type" value="Genomic_DNA"/>
</dbReference>
<keyword evidence="15" id="KW-1185">Reference proteome</keyword>
<dbReference type="AlphaFoldDB" id="A0A0R3SEK8"/>
<dbReference type="Proteomes" id="UP000321570">
    <property type="component" value="Unassembled WGS sequence"/>
</dbReference>
<evidence type="ECO:0000256" key="11">
    <source>
        <dbReference type="RuleBase" id="RU363075"/>
    </source>
</evidence>
<dbReference type="InterPro" id="IPR005599">
    <property type="entry name" value="GPI_mannosylTrfase"/>
</dbReference>
<keyword evidence="6 11" id="KW-0812">Transmembrane</keyword>
<reference evidence="13 15" key="3">
    <citation type="submission" date="2019-07" db="EMBL/GenBank/DDBJ databases">
        <authorList>
            <person name="Jastrzebski P J."/>
            <person name="Paukszto L."/>
            <person name="Jastrzebski P J."/>
        </authorList>
    </citation>
    <scope>NUCLEOTIDE SEQUENCE [LARGE SCALE GENOMIC DNA]</scope>
    <source>
        <strain evidence="13 15">WMS-il1</strain>
    </source>
</reference>
<dbReference type="PANTHER" id="PTHR22760:SF3">
    <property type="entry name" value="GPI MANNOSYLTRANSFERASE 4"/>
    <property type="match status" value="1"/>
</dbReference>
<keyword evidence="8 11" id="KW-1133">Transmembrane helix</keyword>
<evidence type="ECO:0000313" key="14">
    <source>
        <dbReference type="Proteomes" id="UP000274504"/>
    </source>
</evidence>
<evidence type="ECO:0000256" key="4">
    <source>
        <dbReference type="ARBA" id="ARBA00022676"/>
    </source>
</evidence>